<dbReference type="STRING" id="1447883.A0A2B7Z4T7"/>
<dbReference type="Pfam" id="PF00155">
    <property type="entry name" value="Aminotran_1_2"/>
    <property type="match status" value="1"/>
</dbReference>
<keyword evidence="3" id="KW-1185">Reference proteome</keyword>
<dbReference type="GO" id="GO:0047536">
    <property type="term" value="F:2-aminoadipate transaminase activity"/>
    <property type="evidence" value="ECO:0007669"/>
    <property type="project" value="TreeGrafter"/>
</dbReference>
<dbReference type="PANTHER" id="PTHR42858">
    <property type="entry name" value="AMINOTRANSFERASE"/>
    <property type="match status" value="1"/>
</dbReference>
<feature type="domain" description="Aminotransferase class I/classII large" evidence="1">
    <location>
        <begin position="43"/>
        <end position="424"/>
    </location>
</feature>
<proteinExistence type="predicted"/>
<dbReference type="InterPro" id="IPR015424">
    <property type="entry name" value="PyrdxlP-dep_Trfase"/>
</dbReference>
<dbReference type="FunFam" id="3.40.640.10:FF:000080">
    <property type="entry name" value="Aminotransferase, putative"/>
    <property type="match status" value="1"/>
</dbReference>
<dbReference type="InterPro" id="IPR015421">
    <property type="entry name" value="PyrdxlP-dep_Trfase_major"/>
</dbReference>
<dbReference type="InterPro" id="IPR004839">
    <property type="entry name" value="Aminotransferase_I/II_large"/>
</dbReference>
<dbReference type="InterPro" id="IPR015422">
    <property type="entry name" value="PyrdxlP-dep_Trfase_small"/>
</dbReference>
<dbReference type="PANTHER" id="PTHR42858:SF1">
    <property type="entry name" value="LD15494P"/>
    <property type="match status" value="1"/>
</dbReference>
<organism evidence="2 3">
    <name type="scientific">Polytolypa hystricis (strain UAMH7299)</name>
    <dbReference type="NCBI Taxonomy" id="1447883"/>
    <lineage>
        <taxon>Eukaryota</taxon>
        <taxon>Fungi</taxon>
        <taxon>Dikarya</taxon>
        <taxon>Ascomycota</taxon>
        <taxon>Pezizomycotina</taxon>
        <taxon>Eurotiomycetes</taxon>
        <taxon>Eurotiomycetidae</taxon>
        <taxon>Onygenales</taxon>
        <taxon>Onygenales incertae sedis</taxon>
        <taxon>Polytolypa</taxon>
    </lineage>
</organism>
<dbReference type="OrthoDB" id="7042322at2759"/>
<reference evidence="2 3" key="1">
    <citation type="submission" date="2017-10" db="EMBL/GenBank/DDBJ databases">
        <title>Comparative genomics in systemic dimorphic fungi from Ajellomycetaceae.</title>
        <authorList>
            <person name="Munoz J.F."/>
            <person name="Mcewen J.G."/>
            <person name="Clay O.K."/>
            <person name="Cuomo C.A."/>
        </authorList>
    </citation>
    <scope>NUCLEOTIDE SEQUENCE [LARGE SCALE GENOMIC DNA]</scope>
    <source>
        <strain evidence="2 3">UAMH7299</strain>
    </source>
</reference>
<accession>A0A2B7Z4T7</accession>
<dbReference type="SUPFAM" id="SSF53383">
    <property type="entry name" value="PLP-dependent transferases"/>
    <property type="match status" value="1"/>
</dbReference>
<dbReference type="AlphaFoldDB" id="A0A2B7Z4T7"/>
<dbReference type="CDD" id="cd00609">
    <property type="entry name" value="AAT_like"/>
    <property type="match status" value="1"/>
</dbReference>
<name>A0A2B7Z4T7_POLH7</name>
<gene>
    <name evidence="2" type="ORF">AJ80_00150</name>
</gene>
<protein>
    <recommendedName>
        <fullName evidence="1">Aminotransferase class I/classII large domain-containing protein</fullName>
    </recommendedName>
</protein>
<evidence type="ECO:0000259" key="1">
    <source>
        <dbReference type="Pfam" id="PF00155"/>
    </source>
</evidence>
<dbReference type="Gene3D" id="3.40.640.10">
    <property type="entry name" value="Type I PLP-dependent aspartate aminotransferase-like (Major domain)"/>
    <property type="match status" value="1"/>
</dbReference>
<sequence length="443" mass="48714">MLDTSKPLINLFRGWPNPSFHAPVALHRASSTVLSNPSLSAPALGYGPDEGYSPLRSEIAKWLTDFYAPRDRVVKERICITGGASQNLACLLQVFSDAVYTRNIWMVAPTYYLACGIFDDAGFAGKLRGVPEDEEGVDIGFLDEQMGLSERRASEMGNVKPMLKSPKPYRKIYKHIIYATPTFSNPSTKIMSLRRREQLIRLARKHDALIVTDDVYDHLQWSSSPVQGPLPAPDKAVLPRIVDIDRFLDGGPQDEFGNAVSNGSFSKLIGAGCRVGWAEGTEKFAYGVSQVGSSRSGGAPSQLTSTFVCQLLANKFLQSHILNVLQPGYAKRYHALVSAIQHHLVPLGVTFAVPTGDVAGGYFLWLGLPAGLRAKDLALKAQAEENLVIAGGNLFKVDGDNKEDKDGFQGFIRICFAWEEVKRFDEGLARLAELIRRELGKRE</sequence>
<evidence type="ECO:0000313" key="2">
    <source>
        <dbReference type="EMBL" id="PGH28259.1"/>
    </source>
</evidence>
<evidence type="ECO:0000313" key="3">
    <source>
        <dbReference type="Proteomes" id="UP000224634"/>
    </source>
</evidence>
<dbReference type="Proteomes" id="UP000224634">
    <property type="component" value="Unassembled WGS sequence"/>
</dbReference>
<dbReference type="GO" id="GO:0030170">
    <property type="term" value="F:pyridoxal phosphate binding"/>
    <property type="evidence" value="ECO:0007669"/>
    <property type="project" value="InterPro"/>
</dbReference>
<dbReference type="EMBL" id="PDNA01000001">
    <property type="protein sequence ID" value="PGH28259.1"/>
    <property type="molecule type" value="Genomic_DNA"/>
</dbReference>
<dbReference type="Gene3D" id="3.90.1150.10">
    <property type="entry name" value="Aspartate Aminotransferase, domain 1"/>
    <property type="match status" value="1"/>
</dbReference>
<comment type="caution">
    <text evidence="2">The sequence shown here is derived from an EMBL/GenBank/DDBJ whole genome shotgun (WGS) entry which is preliminary data.</text>
</comment>